<organism evidence="3 4">
    <name type="scientific">Candidatus Viridilinea halotolerans</name>
    <dbReference type="NCBI Taxonomy" id="2491704"/>
    <lineage>
        <taxon>Bacteria</taxon>
        <taxon>Bacillati</taxon>
        <taxon>Chloroflexota</taxon>
        <taxon>Chloroflexia</taxon>
        <taxon>Chloroflexales</taxon>
        <taxon>Chloroflexineae</taxon>
        <taxon>Oscillochloridaceae</taxon>
        <taxon>Candidatus Viridilinea</taxon>
    </lineage>
</organism>
<evidence type="ECO:0000256" key="1">
    <source>
        <dbReference type="ARBA" id="ARBA00006484"/>
    </source>
</evidence>
<comment type="caution">
    <text evidence="3">The sequence shown here is derived from an EMBL/GenBank/DDBJ whole genome shotgun (WGS) entry which is preliminary data.</text>
</comment>
<dbReference type="PRINTS" id="PR00080">
    <property type="entry name" value="SDRFAMILY"/>
</dbReference>
<dbReference type="InterPro" id="IPR036291">
    <property type="entry name" value="NAD(P)-bd_dom_sf"/>
</dbReference>
<dbReference type="NCBIfam" id="NF005559">
    <property type="entry name" value="PRK07231.1"/>
    <property type="match status" value="1"/>
</dbReference>
<sequence length="252" mass="26282">MSTQFNGKVALVTGGASGIGRATALAFAQHGAKVVVADMDEAGGNETVTLARAANTDALFVRTDVSQYSQVQALIAAAVEQFGRLDFAFNNAGIAGKQALLAEYPEESWDRVIDINLKGVWLCMKYELQQMLKQGGGAIVNNSSTAGQSGSRGVAAYVASKHGVVGLTKAAALEYARNNIRVNAILPGTIHTPLIDTFTGGDERILNQFVEAEPIGRLGRPEEAANAVIWLCSEGASFVTGAALAVDGGRLA</sequence>
<dbReference type="CDD" id="cd05233">
    <property type="entry name" value="SDR_c"/>
    <property type="match status" value="1"/>
</dbReference>
<dbReference type="Gene3D" id="3.40.50.720">
    <property type="entry name" value="NAD(P)-binding Rossmann-like Domain"/>
    <property type="match status" value="1"/>
</dbReference>
<dbReference type="Pfam" id="PF13561">
    <property type="entry name" value="adh_short_C2"/>
    <property type="match status" value="1"/>
</dbReference>
<name>A0A426U2U7_9CHLR</name>
<dbReference type="InterPro" id="IPR020904">
    <property type="entry name" value="Sc_DH/Rdtase_CS"/>
</dbReference>
<evidence type="ECO:0000313" key="3">
    <source>
        <dbReference type="EMBL" id="RRR74051.1"/>
    </source>
</evidence>
<reference evidence="3 4" key="1">
    <citation type="submission" date="2018-12" db="EMBL/GenBank/DDBJ databases">
        <title>Genome Sequence of Candidatus Viridilinea halotolerans isolated from saline sulfide-rich spring.</title>
        <authorList>
            <person name="Grouzdev D.S."/>
            <person name="Burganskaya E.I."/>
            <person name="Krutkina M.S."/>
            <person name="Sukhacheva M.V."/>
            <person name="Gorlenko V.M."/>
        </authorList>
    </citation>
    <scope>NUCLEOTIDE SEQUENCE [LARGE SCALE GENOMIC DNA]</scope>
    <source>
        <strain evidence="3">Chok-6</strain>
    </source>
</reference>
<comment type="similarity">
    <text evidence="1">Belongs to the short-chain dehydrogenases/reductases (SDR) family.</text>
</comment>
<gene>
    <name evidence="3" type="ORF">EI684_07780</name>
</gene>
<dbReference type="AlphaFoldDB" id="A0A426U2U7"/>
<dbReference type="PANTHER" id="PTHR24321">
    <property type="entry name" value="DEHYDROGENASES, SHORT CHAIN"/>
    <property type="match status" value="1"/>
</dbReference>
<proteinExistence type="inferred from homology"/>
<dbReference type="NCBIfam" id="NF004818">
    <property type="entry name" value="PRK06172.1"/>
    <property type="match status" value="1"/>
</dbReference>
<evidence type="ECO:0000313" key="4">
    <source>
        <dbReference type="Proteomes" id="UP000280307"/>
    </source>
</evidence>
<dbReference type="PRINTS" id="PR00081">
    <property type="entry name" value="GDHRDH"/>
</dbReference>
<accession>A0A426U2U7</accession>
<dbReference type="EMBL" id="RSAS01000299">
    <property type="protein sequence ID" value="RRR74051.1"/>
    <property type="molecule type" value="Genomic_DNA"/>
</dbReference>
<protein>
    <submittedName>
        <fullName evidence="3">SDR family oxidoreductase</fullName>
    </submittedName>
</protein>
<dbReference type="InterPro" id="IPR002347">
    <property type="entry name" value="SDR_fam"/>
</dbReference>
<dbReference type="GO" id="GO:0016491">
    <property type="term" value="F:oxidoreductase activity"/>
    <property type="evidence" value="ECO:0007669"/>
    <property type="project" value="UniProtKB-KW"/>
</dbReference>
<dbReference type="FunFam" id="3.40.50.720:FF:000084">
    <property type="entry name" value="Short-chain dehydrogenase reductase"/>
    <property type="match status" value="1"/>
</dbReference>
<dbReference type="PANTHER" id="PTHR24321:SF11">
    <property type="entry name" value="BLR0893 PROTEIN"/>
    <property type="match status" value="1"/>
</dbReference>
<keyword evidence="2" id="KW-0560">Oxidoreductase</keyword>
<evidence type="ECO:0000256" key="2">
    <source>
        <dbReference type="ARBA" id="ARBA00023002"/>
    </source>
</evidence>
<dbReference type="SUPFAM" id="SSF51735">
    <property type="entry name" value="NAD(P)-binding Rossmann-fold domains"/>
    <property type="match status" value="1"/>
</dbReference>
<dbReference type="PROSITE" id="PS00061">
    <property type="entry name" value="ADH_SHORT"/>
    <property type="match status" value="1"/>
</dbReference>
<dbReference type="Proteomes" id="UP000280307">
    <property type="component" value="Unassembled WGS sequence"/>
</dbReference>